<feature type="binding site" evidence="14">
    <location>
        <position position="572"/>
    </location>
    <ligand>
        <name>Fe cation</name>
        <dbReference type="ChEBI" id="CHEBI:24875"/>
    </ligand>
</feature>
<evidence type="ECO:0000256" key="1">
    <source>
        <dbReference type="ARBA" id="ARBA00001967"/>
    </source>
</evidence>
<feature type="binding site" evidence="14">
    <location>
        <position position="569"/>
    </location>
    <ligand>
        <name>Ni(2+)</name>
        <dbReference type="ChEBI" id="CHEBI:49786"/>
    </ligand>
</feature>
<dbReference type="RefSeq" id="WP_160334393.1">
    <property type="nucleotide sequence ID" value="NZ_CALPCR010000005.1"/>
</dbReference>
<keyword evidence="7 14" id="KW-0479">Metal-binding</keyword>
<dbReference type="Proteomes" id="UP000472580">
    <property type="component" value="Unassembled WGS sequence"/>
</dbReference>
<evidence type="ECO:0000256" key="5">
    <source>
        <dbReference type="ARBA" id="ARBA00012082"/>
    </source>
</evidence>
<evidence type="ECO:0000256" key="7">
    <source>
        <dbReference type="ARBA" id="ARBA00022723"/>
    </source>
</evidence>
<evidence type="ECO:0000256" key="4">
    <source>
        <dbReference type="ARBA" id="ARBA00011771"/>
    </source>
</evidence>
<comment type="similarity">
    <text evidence="3 15">Belongs to the [NiFe]/[NiFeSe] hydrogenase large subunit family.</text>
</comment>
<feature type="binding site" evidence="14">
    <location>
        <position position="44"/>
    </location>
    <ligand>
        <name>Mg(2+)</name>
        <dbReference type="ChEBI" id="CHEBI:18420"/>
    </ligand>
</feature>
<dbReference type="Gene3D" id="1.10.645.10">
    <property type="entry name" value="Cytochrome-c3 Hydrogenase, chain B"/>
    <property type="match status" value="1"/>
</dbReference>
<evidence type="ECO:0000256" key="13">
    <source>
        <dbReference type="ARBA" id="ARBA00048757"/>
    </source>
</evidence>
<sequence length="590" mass="65278">MANKKVVVDPITRIEGHLRMQAVLDENNVIVDAMSTGTMWRGLEVILKGRDPRDAWAFVERVCGVCTGVHALSAVRAVEDALGIKIPKNANIIRNLMNATLYAQDHLTHFYQLHGLDWIDVVNALSADPKKTSELQQSISSHALSSPAYFKEVQDRLKKFVASGQLGIFANAYWGNPAYKLPPEVNLLGVTHYLESLDFQREIVKVHAILGGKNPHPNYLVGGVPCPINMNDTGAQGIMINQVWMNFMRDVAKSTIKFINEVYYPDLMAMAHYYRDWFKIGGGLSNQNLLCYGDFPLYANDLSEKSLLMPNGAIIDGKLNEIHPVDLKDPEQIKEFVDHAWYKYPQPDAGLHPWDGITDPNFDLGKAGVDYEGTKTDIKWLGAEGRYSWIKAPRWNGHAMETGPLARMVVAYAKGMPRQKDLVDQALKQAGVPVEALFSTLGRTLARGLECRMAADMMLEFINDLEANIKAGDEVAADMSKWEPSTWPQGALKGVGPAEAPRGALGHWCVIKDGVIENWQAVVPSTWNASPRDPKGQLGAYEAALLGTPVGIPDQPLEILRTIHSFDPCLACATHVMSKDGEELCTVQVR</sequence>
<dbReference type="GO" id="GO:0008901">
    <property type="term" value="F:ferredoxin hydrogenase activity"/>
    <property type="evidence" value="ECO:0007669"/>
    <property type="project" value="InterPro"/>
</dbReference>
<comment type="cofactor">
    <cofactor evidence="1 14">
        <name>Ni(2+)</name>
        <dbReference type="ChEBI" id="CHEBI:49786"/>
    </cofactor>
</comment>
<keyword evidence="17" id="KW-1185">Reference proteome</keyword>
<evidence type="ECO:0000256" key="15">
    <source>
        <dbReference type="RuleBase" id="RU003896"/>
    </source>
</evidence>
<dbReference type="GO" id="GO:0016151">
    <property type="term" value="F:nickel cation binding"/>
    <property type="evidence" value="ECO:0007669"/>
    <property type="project" value="InterPro"/>
</dbReference>
<gene>
    <name evidence="16" type="ORF">E5987_01875</name>
</gene>
<dbReference type="PANTHER" id="PTHR42958:SF2">
    <property type="entry name" value="UPTAKE HYDROGENASE LARGE SUBUNIT"/>
    <property type="match status" value="1"/>
</dbReference>
<evidence type="ECO:0000256" key="9">
    <source>
        <dbReference type="ARBA" id="ARBA00037655"/>
    </source>
</evidence>
<dbReference type="Pfam" id="PF00374">
    <property type="entry name" value="NiFeSe_Hases"/>
    <property type="match status" value="1"/>
</dbReference>
<feature type="binding site" evidence="14">
    <location>
        <position position="66"/>
    </location>
    <ligand>
        <name>Fe cation</name>
        <dbReference type="ChEBI" id="CHEBI:24875"/>
    </ligand>
</feature>
<dbReference type="InterPro" id="IPR001501">
    <property type="entry name" value="Ni-dep_hyd_lsu"/>
</dbReference>
<evidence type="ECO:0000256" key="14">
    <source>
        <dbReference type="PIRSR" id="PIRSR601501-1"/>
    </source>
</evidence>
<comment type="subcellular location">
    <subcellularLocation>
        <location evidence="2">Cell membrane</location>
        <topology evidence="2">Peripheral membrane protein</topology>
    </subcellularLocation>
</comment>
<dbReference type="SUPFAM" id="SSF56762">
    <property type="entry name" value="HydB/Nqo4-like"/>
    <property type="match status" value="1"/>
</dbReference>
<dbReference type="InterPro" id="IPR050867">
    <property type="entry name" value="NiFe/NiFeSe_hydrgnase_LSU"/>
</dbReference>
<comment type="subunit">
    <text evidence="4">Heterodimer of a large and a small subunit.</text>
</comment>
<feature type="binding site" evidence="14">
    <location>
        <position position="63"/>
    </location>
    <ligand>
        <name>Ni(2+)</name>
        <dbReference type="ChEBI" id="CHEBI:49786"/>
    </ligand>
</feature>
<protein>
    <recommendedName>
        <fullName evidence="10">Uptake hydrogenase large subunit</fullName>
        <ecNumber evidence="5">1.12.99.6</ecNumber>
    </recommendedName>
    <alternativeName>
        <fullName evidence="12">Hydrogenlyase</fullName>
    </alternativeName>
    <alternativeName>
        <fullName evidence="11">Membrane-bound hydrogenase large subunit</fullName>
    </alternativeName>
</protein>
<comment type="function">
    <text evidence="9">This enzyme recycles the H(2) produced by nitrogenase to increase the production of ATP and to protect nitrogenase against inhibition or damage by O(2) under carbon- or phosphate-limited conditions.</text>
</comment>
<feature type="binding site" evidence="14">
    <location>
        <position position="575"/>
    </location>
    <ligand>
        <name>Mg(2+)</name>
        <dbReference type="ChEBI" id="CHEBI:18420"/>
    </ligand>
</feature>
<dbReference type="AlphaFoldDB" id="A0A6L6YEF6"/>
<dbReference type="PROSITE" id="PS00508">
    <property type="entry name" value="NI_HGENASE_L_2"/>
    <property type="match status" value="1"/>
</dbReference>
<dbReference type="EMBL" id="WSRP01000004">
    <property type="protein sequence ID" value="MVX55956.1"/>
    <property type="molecule type" value="Genomic_DNA"/>
</dbReference>
<comment type="cofactor">
    <cofactor evidence="14">
        <name>Fe cation</name>
        <dbReference type="ChEBI" id="CHEBI:24875"/>
    </cofactor>
</comment>
<keyword evidence="14" id="KW-0460">Magnesium</keyword>
<keyword evidence="6 14" id="KW-0533">Nickel</keyword>
<dbReference type="OrthoDB" id="9761717at2"/>
<proteinExistence type="inferred from homology"/>
<evidence type="ECO:0000256" key="12">
    <source>
        <dbReference type="ARBA" id="ARBA00042683"/>
    </source>
</evidence>
<evidence type="ECO:0000256" key="2">
    <source>
        <dbReference type="ARBA" id="ARBA00004202"/>
    </source>
</evidence>
<keyword evidence="14" id="KW-0408">Iron</keyword>
<comment type="caution">
    <text evidence="16">The sequence shown here is derived from an EMBL/GenBank/DDBJ whole genome shotgun (WGS) entry which is preliminary data.</text>
</comment>
<dbReference type="InterPro" id="IPR018194">
    <property type="entry name" value="Ni-dep_hyd_lsu_Ni_BS"/>
</dbReference>
<evidence type="ECO:0000313" key="17">
    <source>
        <dbReference type="Proteomes" id="UP000472580"/>
    </source>
</evidence>
<dbReference type="FunFam" id="1.10.645.10:FF:000002">
    <property type="entry name" value="Hydrogenase 2 large subunit"/>
    <property type="match status" value="1"/>
</dbReference>
<keyword evidence="8 15" id="KW-0560">Oxidoreductase</keyword>
<dbReference type="PROSITE" id="PS00507">
    <property type="entry name" value="NI_HGENASE_L_1"/>
    <property type="match status" value="1"/>
</dbReference>
<evidence type="ECO:0000256" key="10">
    <source>
        <dbReference type="ARBA" id="ARBA00040803"/>
    </source>
</evidence>
<organism evidence="16 17">
    <name type="scientific">Parasutterella muris</name>
    <dbReference type="NCBI Taxonomy" id="2565572"/>
    <lineage>
        <taxon>Bacteria</taxon>
        <taxon>Pseudomonadati</taxon>
        <taxon>Pseudomonadota</taxon>
        <taxon>Betaproteobacteria</taxon>
        <taxon>Burkholderiales</taxon>
        <taxon>Sutterellaceae</taxon>
        <taxon>Parasutterella</taxon>
    </lineage>
</organism>
<dbReference type="EC" id="1.12.99.6" evidence="5"/>
<evidence type="ECO:0000256" key="11">
    <source>
        <dbReference type="ARBA" id="ARBA00041237"/>
    </source>
</evidence>
<dbReference type="GO" id="GO:0033748">
    <property type="term" value="F:hydrogenase (acceptor) activity"/>
    <property type="evidence" value="ECO:0007669"/>
    <property type="project" value="UniProtKB-EC"/>
</dbReference>
<name>A0A6L6YEF6_9BURK</name>
<reference evidence="16 17" key="1">
    <citation type="submission" date="2019-12" db="EMBL/GenBank/DDBJ databases">
        <title>Microbes associate with the intestines of laboratory mice.</title>
        <authorList>
            <person name="Navarre W."/>
            <person name="Wong E."/>
        </authorList>
    </citation>
    <scope>NUCLEOTIDE SEQUENCE [LARGE SCALE GENOMIC DNA]</scope>
    <source>
        <strain evidence="16 17">NM82_D38</strain>
    </source>
</reference>
<feature type="binding site" evidence="14">
    <location>
        <position position="66"/>
    </location>
    <ligand>
        <name>Ni(2+)</name>
        <dbReference type="ChEBI" id="CHEBI:49786"/>
    </ligand>
</feature>
<accession>A0A6L6YEF6</accession>
<dbReference type="InterPro" id="IPR029014">
    <property type="entry name" value="NiFe-Hase_large"/>
</dbReference>
<evidence type="ECO:0000256" key="8">
    <source>
        <dbReference type="ARBA" id="ARBA00023002"/>
    </source>
</evidence>
<evidence type="ECO:0000313" key="16">
    <source>
        <dbReference type="EMBL" id="MVX55956.1"/>
    </source>
</evidence>
<comment type="catalytic activity">
    <reaction evidence="13">
        <text>H2 + A = AH2</text>
        <dbReference type="Rhea" id="RHEA:12116"/>
        <dbReference type="ChEBI" id="CHEBI:13193"/>
        <dbReference type="ChEBI" id="CHEBI:17499"/>
        <dbReference type="ChEBI" id="CHEBI:18276"/>
        <dbReference type="EC" id="1.12.99.6"/>
    </reaction>
</comment>
<dbReference type="PANTHER" id="PTHR42958">
    <property type="entry name" value="HYDROGENASE-2 LARGE CHAIN"/>
    <property type="match status" value="1"/>
</dbReference>
<evidence type="ECO:0000256" key="3">
    <source>
        <dbReference type="ARBA" id="ARBA00009292"/>
    </source>
</evidence>
<dbReference type="GO" id="GO:0005886">
    <property type="term" value="C:plasma membrane"/>
    <property type="evidence" value="ECO:0007669"/>
    <property type="project" value="UniProtKB-SubCell"/>
</dbReference>
<evidence type="ECO:0000256" key="6">
    <source>
        <dbReference type="ARBA" id="ARBA00022596"/>
    </source>
</evidence>